<sequence>MSSELYEIIELSSGEIALRRASEEGEPLVTIRFSEESMHFLQDAKYEVAKAMIEAGMEAAGELALDSAEQEVGSAAPTEDASTKTLH</sequence>
<gene>
    <name evidence="2" type="ORF">FHS30_001705</name>
</gene>
<accession>A0A839UP67</accession>
<dbReference type="Proteomes" id="UP000559987">
    <property type="component" value="Unassembled WGS sequence"/>
</dbReference>
<evidence type="ECO:0000256" key="1">
    <source>
        <dbReference type="SAM" id="MobiDB-lite"/>
    </source>
</evidence>
<proteinExistence type="predicted"/>
<feature type="region of interest" description="Disordered" evidence="1">
    <location>
        <begin position="67"/>
        <end position="87"/>
    </location>
</feature>
<comment type="caution">
    <text evidence="2">The sequence shown here is derived from an EMBL/GenBank/DDBJ whole genome shotgun (WGS) entry which is preliminary data.</text>
</comment>
<dbReference type="EMBL" id="JACHXZ010000002">
    <property type="protein sequence ID" value="MBB3168521.1"/>
    <property type="molecule type" value="Genomic_DNA"/>
</dbReference>
<name>A0A839UP67_9GAMM</name>
<keyword evidence="3" id="KW-1185">Reference proteome</keyword>
<evidence type="ECO:0000313" key="3">
    <source>
        <dbReference type="Proteomes" id="UP000559987"/>
    </source>
</evidence>
<organism evidence="2 3">
    <name type="scientific">Simiduia aestuariiviva</name>
    <dbReference type="NCBI Taxonomy" id="1510459"/>
    <lineage>
        <taxon>Bacteria</taxon>
        <taxon>Pseudomonadati</taxon>
        <taxon>Pseudomonadota</taxon>
        <taxon>Gammaproteobacteria</taxon>
        <taxon>Cellvibrionales</taxon>
        <taxon>Cellvibrionaceae</taxon>
        <taxon>Simiduia</taxon>
    </lineage>
</organism>
<dbReference type="RefSeq" id="WP_183909997.1">
    <property type="nucleotide sequence ID" value="NZ_JACHXZ010000002.1"/>
</dbReference>
<dbReference type="AlphaFoldDB" id="A0A839UP67"/>
<reference evidence="2 3" key="1">
    <citation type="submission" date="2020-08" db="EMBL/GenBank/DDBJ databases">
        <title>Genomic Encyclopedia of Type Strains, Phase III (KMG-III): the genomes of soil and plant-associated and newly described type strains.</title>
        <authorList>
            <person name="Whitman W."/>
        </authorList>
    </citation>
    <scope>NUCLEOTIDE SEQUENCE [LARGE SCALE GENOMIC DNA]</scope>
    <source>
        <strain evidence="2 3">CECT 8571</strain>
    </source>
</reference>
<evidence type="ECO:0000313" key="2">
    <source>
        <dbReference type="EMBL" id="MBB3168521.1"/>
    </source>
</evidence>
<protein>
    <submittedName>
        <fullName evidence="2">Uncharacterized protein</fullName>
    </submittedName>
</protein>